<evidence type="ECO:0000313" key="2">
    <source>
        <dbReference type="Proteomes" id="UP000288079"/>
    </source>
</evidence>
<name>A0A401M0N2_9BACE</name>
<evidence type="ECO:0000313" key="1">
    <source>
        <dbReference type="EMBL" id="GCB37352.1"/>
    </source>
</evidence>
<dbReference type="AlphaFoldDB" id="A0A401M0N2"/>
<keyword evidence="2" id="KW-1185">Reference proteome</keyword>
<sequence length="84" mass="9508">MKPNEQYKDMMEFQFGLFNNANNSMINSIDDAFQMIMDGKGFGIGAQFHNVSKAQIYGIEISTNGVYNFNKNTTVSFLLLLIII</sequence>
<proteinExistence type="predicted"/>
<accession>A0A401M0N2</accession>
<reference evidence="1 2" key="1">
    <citation type="submission" date="2018-10" db="EMBL/GenBank/DDBJ databases">
        <title>Draft Genome Sequence of Bacteroides sp. KCTC 15687.</title>
        <authorList>
            <person name="Yu S.Y."/>
            <person name="Kim J.S."/>
            <person name="Oh B.S."/>
            <person name="Park S.H."/>
            <person name="Kang S.W."/>
            <person name="Park J.E."/>
            <person name="Choi S.H."/>
            <person name="Han K.I."/>
            <person name="Lee K.C."/>
            <person name="Eom M.K."/>
            <person name="Suh M.K."/>
            <person name="Lee D.H."/>
            <person name="Yoon H."/>
            <person name="Kim B."/>
            <person name="Yang S.J."/>
            <person name="Lee J.S."/>
            <person name="Lee J.H."/>
        </authorList>
    </citation>
    <scope>NUCLEOTIDE SEQUENCE [LARGE SCALE GENOMIC DNA]</scope>
    <source>
        <strain evidence="1 2">KCTC 15687</strain>
    </source>
</reference>
<comment type="caution">
    <text evidence="1">The sequence shown here is derived from an EMBL/GenBank/DDBJ whole genome shotgun (WGS) entry which is preliminary data.</text>
</comment>
<dbReference type="Proteomes" id="UP000288079">
    <property type="component" value="Unassembled WGS sequence"/>
</dbReference>
<gene>
    <name evidence="1" type="ORF">KGMB02408_42970</name>
</gene>
<organism evidence="1 2">
    <name type="scientific">Bacteroides faecalis</name>
    <dbReference type="NCBI Taxonomy" id="2447885"/>
    <lineage>
        <taxon>Bacteria</taxon>
        <taxon>Pseudomonadati</taxon>
        <taxon>Bacteroidota</taxon>
        <taxon>Bacteroidia</taxon>
        <taxon>Bacteroidales</taxon>
        <taxon>Bacteroidaceae</taxon>
        <taxon>Bacteroides</taxon>
    </lineage>
</organism>
<dbReference type="EMBL" id="BHWB01000024">
    <property type="protein sequence ID" value="GCB37352.1"/>
    <property type="molecule type" value="Genomic_DNA"/>
</dbReference>
<protein>
    <submittedName>
        <fullName evidence="1">Uncharacterized protein</fullName>
    </submittedName>
</protein>